<dbReference type="SUPFAM" id="SSF64182">
    <property type="entry name" value="DHH phosphoesterases"/>
    <property type="match status" value="1"/>
</dbReference>
<comment type="caution">
    <text evidence="3">The sequence shown here is derived from an EMBL/GenBank/DDBJ whole genome shotgun (WGS) entry which is preliminary data.</text>
</comment>
<feature type="domain" description="DHHA1" evidence="2">
    <location>
        <begin position="283"/>
        <end position="350"/>
    </location>
</feature>
<dbReference type="EMBL" id="AGEK01000037">
    <property type="protein sequence ID" value="EHO67213.1"/>
    <property type="molecule type" value="Genomic_DNA"/>
</dbReference>
<evidence type="ECO:0000259" key="2">
    <source>
        <dbReference type="Pfam" id="PF02272"/>
    </source>
</evidence>
<dbReference type="Pfam" id="PF02272">
    <property type="entry name" value="DHHA1"/>
    <property type="match status" value="1"/>
</dbReference>
<dbReference type="InterPro" id="IPR001667">
    <property type="entry name" value="DDH_dom"/>
</dbReference>
<feature type="domain" description="DDH" evidence="1">
    <location>
        <begin position="50"/>
        <end position="201"/>
    </location>
</feature>
<dbReference type="InterPro" id="IPR003156">
    <property type="entry name" value="DHHA1_dom"/>
</dbReference>
<dbReference type="InterPro" id="IPR051319">
    <property type="entry name" value="Oligoribo/pAp-PDE_c-di-AMP_PDE"/>
</dbReference>
<dbReference type="Gene3D" id="3.10.310.30">
    <property type="match status" value="1"/>
</dbReference>
<dbReference type="PANTHER" id="PTHR47618">
    <property type="entry name" value="BIFUNCTIONAL OLIGORIBONUCLEASE AND PAP PHOSPHATASE NRNA"/>
    <property type="match status" value="1"/>
</dbReference>
<evidence type="ECO:0000259" key="1">
    <source>
        <dbReference type="Pfam" id="PF01368"/>
    </source>
</evidence>
<dbReference type="HOGENOM" id="CLU_039720_0_0_10"/>
<keyword evidence="4" id="KW-1185">Reference proteome</keyword>
<evidence type="ECO:0000313" key="4">
    <source>
        <dbReference type="Proteomes" id="UP000003167"/>
    </source>
</evidence>
<protein>
    <submittedName>
        <fullName evidence="3">Uncharacterized protein</fullName>
    </submittedName>
</protein>
<reference evidence="3 4" key="1">
    <citation type="submission" date="2011-12" db="EMBL/GenBank/DDBJ databases">
        <title>The Genome Sequence of Prevotella maculosa OT 289.</title>
        <authorList>
            <consortium name="The Broad Institute Genome Sequencing Platform"/>
            <person name="Earl A."/>
            <person name="Ward D."/>
            <person name="Feldgarden M."/>
            <person name="Gevers D."/>
            <person name="Izard J."/>
            <person name="Blanton J.M."/>
            <person name="Mathney J."/>
            <person name="Tanner A.C."/>
            <person name="Dewhirst F.E."/>
            <person name="Young S.K."/>
            <person name="Zeng Q."/>
            <person name="Gargeya S."/>
            <person name="Fitzgerald M."/>
            <person name="Haas B."/>
            <person name="Abouelleil A."/>
            <person name="Alvarado L."/>
            <person name="Arachchi H.M."/>
            <person name="Berlin A."/>
            <person name="Chapman S.B."/>
            <person name="Gearin G."/>
            <person name="Goldberg J."/>
            <person name="Griggs A."/>
            <person name="Gujja S."/>
            <person name="Hansen M."/>
            <person name="Heiman D."/>
            <person name="Howarth C."/>
            <person name="Larimer J."/>
            <person name="Lui A."/>
            <person name="MacDonald P.J.P."/>
            <person name="McCowen C."/>
            <person name="Montmayeur A."/>
            <person name="Murphy C."/>
            <person name="Neiman D."/>
            <person name="Pearson M."/>
            <person name="Priest M."/>
            <person name="Roberts A."/>
            <person name="Saif S."/>
            <person name="Shea T."/>
            <person name="Sisk P."/>
            <person name="Stolte C."/>
            <person name="Sykes S."/>
            <person name="Wortman J."/>
            <person name="Nusbaum C."/>
            <person name="Birren B."/>
        </authorList>
    </citation>
    <scope>NUCLEOTIDE SEQUENCE [LARGE SCALE GENOMIC DNA]</scope>
    <source>
        <strain evidence="3 4">OT 289</strain>
    </source>
</reference>
<dbReference type="Gene3D" id="3.90.1640.10">
    <property type="entry name" value="inorganic pyrophosphatase (n-terminal core)"/>
    <property type="match status" value="1"/>
</dbReference>
<dbReference type="InterPro" id="IPR038763">
    <property type="entry name" value="DHH_sf"/>
</dbReference>
<dbReference type="GO" id="GO:0003676">
    <property type="term" value="F:nucleic acid binding"/>
    <property type="evidence" value="ECO:0007669"/>
    <property type="project" value="InterPro"/>
</dbReference>
<dbReference type="AlphaFoldDB" id="H1HPY9"/>
<dbReference type="PANTHER" id="PTHR47618:SF1">
    <property type="entry name" value="BIFUNCTIONAL OLIGORIBONUCLEASE AND PAP PHOSPHATASE NRNA"/>
    <property type="match status" value="1"/>
</dbReference>
<accession>H1HPY9</accession>
<gene>
    <name evidence="3" type="ORF">HMPREF9944_02314</name>
</gene>
<organism evidence="3 4">
    <name type="scientific">Segatella maculosa OT 289</name>
    <dbReference type="NCBI Taxonomy" id="999422"/>
    <lineage>
        <taxon>Bacteria</taxon>
        <taxon>Pseudomonadati</taxon>
        <taxon>Bacteroidota</taxon>
        <taxon>Bacteroidia</taxon>
        <taxon>Bacteroidales</taxon>
        <taxon>Prevotellaceae</taxon>
        <taxon>Segatella</taxon>
    </lineage>
</organism>
<dbReference type="STRING" id="999422.HMPREF9944_02314"/>
<name>H1HPY9_9BACT</name>
<dbReference type="Proteomes" id="UP000003167">
    <property type="component" value="Unassembled WGS sequence"/>
</dbReference>
<dbReference type="PATRIC" id="fig|999422.3.peg.2341"/>
<evidence type="ECO:0000313" key="3">
    <source>
        <dbReference type="EMBL" id="EHO67213.1"/>
    </source>
</evidence>
<sequence length="372" mass="42409">MRLKRNRIEIITQSPFLSSFFTIFAPIMQLEIINESEVTILKETIRNAENIIIVGHKSPDGDALGACLAWAEYLRRQGKSPRIVVPDAFPDFLRWLPGIEQVMRYDKHTDEVKALCLHADLIFCLDFNETNRLEELQEPIDIAPAKRVMIDHHLNPSIAGILSVSHPEASSTCELVFRIICQLSGFEQIDQKIAAPIYCGMMTDTGGFTYNSTRPEIYTIIGMLLTTGIDKDKIYRNVYNNYSQWAIRLRGYLMSECLKVYDELHAAYFTVSRRDMKKFHFVRGDLEGLVNEPLRIKGQKLSVSLREDDRHDDLVLVSLRSVDDFPCNEMAAEFFNGGGHLNASGGKLHCSLDEAERVMQRALLKYADLLKT</sequence>
<proteinExistence type="predicted"/>
<dbReference type="Pfam" id="PF01368">
    <property type="entry name" value="DHH"/>
    <property type="match status" value="1"/>
</dbReference>